<evidence type="ECO:0000313" key="3">
    <source>
        <dbReference type="Proteomes" id="UP000054549"/>
    </source>
</evidence>
<keyword evidence="1" id="KW-0472">Membrane</keyword>
<dbReference type="AlphaFoldDB" id="A0A0C2SCP6"/>
<dbReference type="STRING" id="946122.A0A0C2SCP6"/>
<dbReference type="InParanoid" id="A0A0C2SCP6"/>
<dbReference type="OrthoDB" id="45007at2759"/>
<dbReference type="Proteomes" id="UP000054549">
    <property type="component" value="Unassembled WGS sequence"/>
</dbReference>
<accession>A0A0C2SCP6</accession>
<dbReference type="HOGENOM" id="CLU_900067_0_0_1"/>
<gene>
    <name evidence="2" type="ORF">M378DRAFT_13969</name>
</gene>
<protein>
    <submittedName>
        <fullName evidence="2">Uncharacterized protein</fullName>
    </submittedName>
</protein>
<dbReference type="EMBL" id="KN818294">
    <property type="protein sequence ID" value="KIL60720.1"/>
    <property type="molecule type" value="Genomic_DNA"/>
</dbReference>
<evidence type="ECO:0000256" key="1">
    <source>
        <dbReference type="SAM" id="Phobius"/>
    </source>
</evidence>
<reference evidence="2 3" key="1">
    <citation type="submission" date="2014-04" db="EMBL/GenBank/DDBJ databases">
        <title>Evolutionary Origins and Diversification of the Mycorrhizal Mutualists.</title>
        <authorList>
            <consortium name="DOE Joint Genome Institute"/>
            <consortium name="Mycorrhizal Genomics Consortium"/>
            <person name="Kohler A."/>
            <person name="Kuo A."/>
            <person name="Nagy L.G."/>
            <person name="Floudas D."/>
            <person name="Copeland A."/>
            <person name="Barry K.W."/>
            <person name="Cichocki N."/>
            <person name="Veneault-Fourrey C."/>
            <person name="LaButti K."/>
            <person name="Lindquist E.A."/>
            <person name="Lipzen A."/>
            <person name="Lundell T."/>
            <person name="Morin E."/>
            <person name="Murat C."/>
            <person name="Riley R."/>
            <person name="Ohm R."/>
            <person name="Sun H."/>
            <person name="Tunlid A."/>
            <person name="Henrissat B."/>
            <person name="Grigoriev I.V."/>
            <person name="Hibbett D.S."/>
            <person name="Martin F."/>
        </authorList>
    </citation>
    <scope>NUCLEOTIDE SEQUENCE [LARGE SCALE GENOMIC DNA]</scope>
    <source>
        <strain evidence="2 3">Koide BX008</strain>
    </source>
</reference>
<keyword evidence="1" id="KW-1133">Transmembrane helix</keyword>
<organism evidence="2 3">
    <name type="scientific">Amanita muscaria (strain Koide BX008)</name>
    <dbReference type="NCBI Taxonomy" id="946122"/>
    <lineage>
        <taxon>Eukaryota</taxon>
        <taxon>Fungi</taxon>
        <taxon>Dikarya</taxon>
        <taxon>Basidiomycota</taxon>
        <taxon>Agaricomycotina</taxon>
        <taxon>Agaricomycetes</taxon>
        <taxon>Agaricomycetidae</taxon>
        <taxon>Agaricales</taxon>
        <taxon>Pluteineae</taxon>
        <taxon>Amanitaceae</taxon>
        <taxon>Amanita</taxon>
    </lineage>
</organism>
<keyword evidence="1" id="KW-0812">Transmembrane</keyword>
<name>A0A0C2SCP6_AMAMK</name>
<keyword evidence="3" id="KW-1185">Reference proteome</keyword>
<sequence length="309" mass="33690">MGLIKATTKCIPSKVLFSSLRSTYQNASDKVSLVTVNAQIVVKSERRGFSDASISQRRSTSGPEVVAAKTNHDILSPATNLPYFDVLVDNETDNAQLKSTKLDIFVHTPRRSKDVYLCCGESLVHGFVAETATIIADSIKDENDLVVKESPNCCGWRKAWSSVGILTPSSRPTSPTPPHPPTIATSSLVSSLILSTIIFLSIAIPRFHTRSRQVVLQETYTIAFVADLGLIGPDGLTTSVGSSAANPLGPNDSNTIQSIDNDLSKVEFLWRGGDIAYADYWFKERFKGSTIADGCKVYELLLNQLKSYR</sequence>
<evidence type="ECO:0000313" key="2">
    <source>
        <dbReference type="EMBL" id="KIL60720.1"/>
    </source>
</evidence>
<feature type="transmembrane region" description="Helical" evidence="1">
    <location>
        <begin position="183"/>
        <end position="204"/>
    </location>
</feature>
<proteinExistence type="predicted"/>